<dbReference type="Gene3D" id="3.40.50.720">
    <property type="entry name" value="NAD(P)-binding Rossmann-like Domain"/>
    <property type="match status" value="1"/>
</dbReference>
<dbReference type="Proteomes" id="UP001190700">
    <property type="component" value="Unassembled WGS sequence"/>
</dbReference>
<accession>A0AAE0FPD7</accession>
<comment type="caution">
    <text evidence="2">The sequence shown here is derived from an EMBL/GenBank/DDBJ whole genome shotgun (WGS) entry which is preliminary data.</text>
</comment>
<gene>
    <name evidence="2" type="ORF">CYMTET_27922</name>
</gene>
<organism evidence="2 3">
    <name type="scientific">Cymbomonas tetramitiformis</name>
    <dbReference type="NCBI Taxonomy" id="36881"/>
    <lineage>
        <taxon>Eukaryota</taxon>
        <taxon>Viridiplantae</taxon>
        <taxon>Chlorophyta</taxon>
        <taxon>Pyramimonadophyceae</taxon>
        <taxon>Pyramimonadales</taxon>
        <taxon>Pyramimonadaceae</taxon>
        <taxon>Cymbomonas</taxon>
    </lineage>
</organism>
<sequence length="351" mass="38887">MTFLLKTFAFTPCDREIGSATECTPSELRQKFGNKSALVIGGTKGIGSGIALQLAESGCREIDIVGRDAVAGSKIVEKMKETQHLLKLRGETSLQSSGGKDLRCDFTYADLSTVQGCKELVESLGEVNQYDIVVMSVGVWPDFRNPLTPSGFHKVLFLDVVARYILLRELYHKGKLSNTSERASVVDKPVVMSVLASGQKISSSYESVKELFLRKASNSYREDLMIPRTLSAVGLSHDSMLYKASSEYPDVTFIGTFPGLVATDVTASTFGHLFAKIANFIAKLLRVMITPRECGLNHVNILASDKVKLRGLTFWDHYLQARELHEKIKETEFVEWNWSVLEKIGSDEPTC</sequence>
<dbReference type="PANTHER" id="PTHR47534:SF3">
    <property type="entry name" value="ALCOHOL DEHYDROGENASE-LIKE C-TERMINAL DOMAIN-CONTAINING PROTEIN"/>
    <property type="match status" value="1"/>
</dbReference>
<dbReference type="InterPro" id="IPR036291">
    <property type="entry name" value="NAD(P)-bd_dom_sf"/>
</dbReference>
<protein>
    <submittedName>
        <fullName evidence="2">Uncharacterized protein</fullName>
    </submittedName>
</protein>
<proteinExistence type="predicted"/>
<evidence type="ECO:0000256" key="1">
    <source>
        <dbReference type="ARBA" id="ARBA00023002"/>
    </source>
</evidence>
<dbReference type="InterPro" id="IPR052228">
    <property type="entry name" value="Sec_Metab_Biosynth_Oxidored"/>
</dbReference>
<keyword evidence="3" id="KW-1185">Reference proteome</keyword>
<name>A0AAE0FPD7_9CHLO</name>
<evidence type="ECO:0000313" key="2">
    <source>
        <dbReference type="EMBL" id="KAK3263265.1"/>
    </source>
</evidence>
<evidence type="ECO:0000313" key="3">
    <source>
        <dbReference type="Proteomes" id="UP001190700"/>
    </source>
</evidence>
<dbReference type="EMBL" id="LGRX02015600">
    <property type="protein sequence ID" value="KAK3263265.1"/>
    <property type="molecule type" value="Genomic_DNA"/>
</dbReference>
<reference evidence="2 3" key="1">
    <citation type="journal article" date="2015" name="Genome Biol. Evol.">
        <title>Comparative Genomics of a Bacterivorous Green Alga Reveals Evolutionary Causalities and Consequences of Phago-Mixotrophic Mode of Nutrition.</title>
        <authorList>
            <person name="Burns J.A."/>
            <person name="Paasch A."/>
            <person name="Narechania A."/>
            <person name="Kim E."/>
        </authorList>
    </citation>
    <scope>NUCLEOTIDE SEQUENCE [LARGE SCALE GENOMIC DNA]</scope>
    <source>
        <strain evidence="2 3">PLY_AMNH</strain>
    </source>
</reference>
<dbReference type="PANTHER" id="PTHR47534">
    <property type="entry name" value="YALI0E05731P"/>
    <property type="match status" value="1"/>
</dbReference>
<dbReference type="AlphaFoldDB" id="A0AAE0FPD7"/>
<dbReference type="GO" id="GO:0016491">
    <property type="term" value="F:oxidoreductase activity"/>
    <property type="evidence" value="ECO:0007669"/>
    <property type="project" value="UniProtKB-KW"/>
</dbReference>
<dbReference type="SUPFAM" id="SSF51735">
    <property type="entry name" value="NAD(P)-binding Rossmann-fold domains"/>
    <property type="match status" value="1"/>
</dbReference>
<keyword evidence="1" id="KW-0560">Oxidoreductase</keyword>